<dbReference type="InterPro" id="IPR036296">
    <property type="entry name" value="SKP1-like_dim_sf"/>
</dbReference>
<evidence type="ECO:0000256" key="1">
    <source>
        <dbReference type="ARBA" id="ARBA00022786"/>
    </source>
</evidence>
<name>A0A8F8PK85_9VIRU</name>
<proteinExistence type="predicted"/>
<dbReference type="EMBL" id="MZ420154">
    <property type="protein sequence ID" value="QYA18501.1"/>
    <property type="molecule type" value="Genomic_DNA"/>
</dbReference>
<dbReference type="SMART" id="SM00512">
    <property type="entry name" value="Skp1"/>
    <property type="match status" value="1"/>
</dbReference>
<gene>
    <name evidence="3" type="ORF">KOM_12_232</name>
</gene>
<protein>
    <submittedName>
        <fullName evidence="3">F-box leucine-rich repeat protein</fullName>
    </submittedName>
</protein>
<organism evidence="3">
    <name type="scientific">Clandestinovirus</name>
    <dbReference type="NCBI Taxonomy" id="2831644"/>
    <lineage>
        <taxon>Viruses</taxon>
    </lineage>
</organism>
<dbReference type="PIRSF" id="PIRSF028729">
    <property type="entry name" value="E3_ubiquit_lig_SCF_Skp"/>
    <property type="match status" value="1"/>
</dbReference>
<evidence type="ECO:0000259" key="2">
    <source>
        <dbReference type="Pfam" id="PF01466"/>
    </source>
</evidence>
<dbReference type="Pfam" id="PF01466">
    <property type="entry name" value="Skp1"/>
    <property type="match status" value="1"/>
</dbReference>
<keyword evidence="1" id="KW-0833">Ubl conjugation pathway</keyword>
<dbReference type="GO" id="GO:0006511">
    <property type="term" value="P:ubiquitin-dependent protein catabolic process"/>
    <property type="evidence" value="ECO:0007669"/>
    <property type="project" value="InterPro"/>
</dbReference>
<dbReference type="InterPro" id="IPR016072">
    <property type="entry name" value="Skp1_comp_dimer"/>
</dbReference>
<sequence>MSNAMDIVMENTSKVLSGKVVKVEIGDNKIEYSIPEEYTFFMRTIKNIVEDLGESDSAIPLVNIGESTWGIIYRYCEAYYKNHDITDAKQIKEYYEVKEDTKFSSHPEWARNLINGLNKEDLFALINAANYLDMPGLLDVACGKVAVMITGKTPEEIRELFGIENDFTPEEEQEIRKRNDWCDAAF</sequence>
<dbReference type="InterPro" id="IPR011333">
    <property type="entry name" value="SKP1/BTB/POZ_sf"/>
</dbReference>
<dbReference type="SUPFAM" id="SSF81382">
    <property type="entry name" value="Skp1 dimerisation domain-like"/>
    <property type="match status" value="1"/>
</dbReference>
<feature type="domain" description="SKP1 component dimerisation" evidence="2">
    <location>
        <begin position="135"/>
        <end position="182"/>
    </location>
</feature>
<accession>A0A8F8PK85</accession>
<reference evidence="3" key="1">
    <citation type="submission" date="2021-06" db="EMBL/GenBank/DDBJ databases">
        <authorList>
            <person name="Rolland C."/>
        </authorList>
    </citation>
    <scope>NUCLEOTIDE SEQUENCE</scope>
    <source>
        <strain evidence="3">347.936635</strain>
    </source>
</reference>
<dbReference type="InterPro" id="IPR001232">
    <property type="entry name" value="SKP1-like"/>
</dbReference>
<dbReference type="InterPro" id="IPR016897">
    <property type="entry name" value="SKP1"/>
</dbReference>
<dbReference type="PANTHER" id="PTHR11165">
    <property type="entry name" value="SKP1"/>
    <property type="match status" value="1"/>
</dbReference>
<dbReference type="Gene3D" id="3.30.710.10">
    <property type="entry name" value="Potassium Channel Kv1.1, Chain A"/>
    <property type="match status" value="1"/>
</dbReference>
<evidence type="ECO:0000313" key="3">
    <source>
        <dbReference type="EMBL" id="QYA18501.1"/>
    </source>
</evidence>